<dbReference type="AlphaFoldDB" id="A0A931WPB8"/>
<dbReference type="GO" id="GO:0004519">
    <property type="term" value="F:endonuclease activity"/>
    <property type="evidence" value="ECO:0007669"/>
    <property type="project" value="InterPro"/>
</dbReference>
<dbReference type="Pfam" id="PF14528">
    <property type="entry name" value="LAGLIDADG_3"/>
    <property type="match status" value="1"/>
</dbReference>
<dbReference type="InterPro" id="IPR027434">
    <property type="entry name" value="Homing_endonucl"/>
</dbReference>
<dbReference type="InterPro" id="IPR010982">
    <property type="entry name" value="Lambda_DNA-bd_dom_sf"/>
</dbReference>
<dbReference type="InterPro" id="IPR004042">
    <property type="entry name" value="Intein_endonuc_central"/>
</dbReference>
<dbReference type="PROSITE" id="PS50819">
    <property type="entry name" value="INTEIN_ENDONUCLEASE"/>
    <property type="match status" value="1"/>
</dbReference>
<dbReference type="PRINTS" id="PR00379">
    <property type="entry name" value="INTEIN"/>
</dbReference>
<dbReference type="SUPFAM" id="SSF55608">
    <property type="entry name" value="Homing endonucleases"/>
    <property type="match status" value="1"/>
</dbReference>
<evidence type="ECO:0000313" key="3">
    <source>
        <dbReference type="Proteomes" id="UP000724148"/>
    </source>
</evidence>
<dbReference type="GO" id="GO:0003677">
    <property type="term" value="F:DNA binding"/>
    <property type="evidence" value="ECO:0007669"/>
    <property type="project" value="InterPro"/>
</dbReference>
<evidence type="ECO:0000313" key="2">
    <source>
        <dbReference type="EMBL" id="MBI2096790.1"/>
    </source>
</evidence>
<accession>A0A931WPB8</accession>
<gene>
    <name evidence="2" type="ORF">HYT40_01380</name>
</gene>
<dbReference type="Gene3D" id="3.10.28.10">
    <property type="entry name" value="Homing endonucleases"/>
    <property type="match status" value="1"/>
</dbReference>
<dbReference type="GO" id="GO:0016539">
    <property type="term" value="P:intein-mediated protein splicing"/>
    <property type="evidence" value="ECO:0007669"/>
    <property type="project" value="InterPro"/>
</dbReference>
<dbReference type="EMBL" id="JACOZA010000035">
    <property type="protein sequence ID" value="MBI2096790.1"/>
    <property type="molecule type" value="Genomic_DNA"/>
</dbReference>
<proteinExistence type="predicted"/>
<protein>
    <submittedName>
        <fullName evidence="2">Helix-turn-helix transcriptional regulator</fullName>
    </submittedName>
</protein>
<dbReference type="SUPFAM" id="SSF47413">
    <property type="entry name" value="lambda repressor-like DNA-binding domains"/>
    <property type="match status" value="1"/>
</dbReference>
<sequence>MVESYTGDSRVLFSSGTQKKFLMAAKAELNISWKEFALIIGISERSLTDWKREKFLLPLKAVKRILKKTRVNLPQNIAIQKPFWSVVKAGKKGGAVSYRRYGIVGGNEAKRKKQWRKWWYKKGKILFAPYSTPLPVRQPKKSEELAELVGVLLGDGCITHYQVTVTLHRVDDRAYAKFVTKLMTNLFGVSPKWYEDKKDSVINITISRTALVKFCVNNMGLKIGNKIKQQVDIPNWIQKNKKFQIACVRGLVDTDGCLIQHAYRVGGKLYRYKKLAFTSYSRPLLRSVNRILKHHGLRPRIARERDIRLDSISDMKKYFEIFGSHNPKHLEKYLK</sequence>
<dbReference type="Proteomes" id="UP000724148">
    <property type="component" value="Unassembled WGS sequence"/>
</dbReference>
<dbReference type="InterPro" id="IPR004860">
    <property type="entry name" value="LAGLIDADG_dom"/>
</dbReference>
<reference evidence="2" key="1">
    <citation type="submission" date="2020-07" db="EMBL/GenBank/DDBJ databases">
        <title>Huge and variable diversity of episymbiotic CPR bacteria and DPANN archaea in groundwater ecosystems.</title>
        <authorList>
            <person name="He C.Y."/>
            <person name="Keren R."/>
            <person name="Whittaker M."/>
            <person name="Farag I.F."/>
            <person name="Doudna J."/>
            <person name="Cate J.H.D."/>
            <person name="Banfield J.F."/>
        </authorList>
    </citation>
    <scope>NUCLEOTIDE SEQUENCE</scope>
    <source>
        <strain evidence="2">NC_groundwater_193_Ag_S-0.1um_51_7</strain>
    </source>
</reference>
<comment type="caution">
    <text evidence="2">The sequence shown here is derived from an EMBL/GenBank/DDBJ whole genome shotgun (WGS) entry which is preliminary data.</text>
</comment>
<evidence type="ECO:0000259" key="1">
    <source>
        <dbReference type="PROSITE" id="PS50819"/>
    </source>
</evidence>
<organism evidence="2 3">
    <name type="scientific">Candidatus Sungiibacteriota bacterium</name>
    <dbReference type="NCBI Taxonomy" id="2750080"/>
    <lineage>
        <taxon>Bacteria</taxon>
        <taxon>Candidatus Sungiibacteriota</taxon>
    </lineage>
</organism>
<dbReference type="InterPro" id="IPR006142">
    <property type="entry name" value="INTEIN"/>
</dbReference>
<name>A0A931WPB8_9BACT</name>
<feature type="domain" description="DOD-type homing endonuclease" evidence="1">
    <location>
        <begin position="148"/>
        <end position="297"/>
    </location>
</feature>